<evidence type="ECO:0000313" key="17">
    <source>
        <dbReference type="EMBL" id="NYI66593.1"/>
    </source>
</evidence>
<sequence length="407" mass="43308">MYVSHLGLLDFRSYPRADVRLDEGVTVFVGANGQGKTNLVESIGYLAGLHSHRVSADLPLVRHGSDAAFVRAKVVRGERTAIEEVQIAASGSNKARLNGNPVKPRDLLGVLTAVTFAPEDLGLVKGDPGERRRFLDDLLTARRPRFAAVRSEYDKVLKQRNALLKTAKLGGGARNKEATLEVWDHHLARAGAALLAGRIGLTDELTGPVARAYSTVSGSGGADDPRPAGLRYRRSTGTAGDGVSDGSAPTVSPSEDALFDELMSAFAANRRQETERGITLFGPHRDDLELLLGPAPAKGYASHGESWSFALALRLASFELLTHDAGDRMHWPVLILDDVFAELDSGRRRRLAGMVAEAEQVLVTAAVPGDVPEELTRHAAGRVIPVRLGEVGEAGEGAGGTTDGDPV</sequence>
<comment type="caution">
    <text evidence="17">The sequence shown here is derived from an EMBL/GenBank/DDBJ whole genome shotgun (WGS) entry which is preliminary data.</text>
</comment>
<dbReference type="Pfam" id="PF02463">
    <property type="entry name" value="SMC_N"/>
    <property type="match status" value="1"/>
</dbReference>
<keyword evidence="10 13" id="KW-0234">DNA repair</keyword>
<evidence type="ECO:0000256" key="12">
    <source>
        <dbReference type="ARBA" id="ARBA00025401"/>
    </source>
</evidence>
<dbReference type="Proteomes" id="UP000539111">
    <property type="component" value="Unassembled WGS sequence"/>
</dbReference>
<dbReference type="NCBIfam" id="TIGR00611">
    <property type="entry name" value="recf"/>
    <property type="match status" value="1"/>
</dbReference>
<gene>
    <name evidence="13" type="primary">recF</name>
    <name evidence="17" type="ORF">BJY26_000899</name>
</gene>
<accession>A0A7Z0D191</accession>
<dbReference type="PROSITE" id="PS00617">
    <property type="entry name" value="RECF_1"/>
    <property type="match status" value="1"/>
</dbReference>
<dbReference type="InterPro" id="IPR001238">
    <property type="entry name" value="DNA-binding_RecF"/>
</dbReference>
<evidence type="ECO:0000256" key="6">
    <source>
        <dbReference type="ARBA" id="ARBA00022741"/>
    </source>
</evidence>
<keyword evidence="5 13" id="KW-0235">DNA replication</keyword>
<comment type="subcellular location">
    <subcellularLocation>
        <location evidence="1 13 14">Cytoplasm</location>
    </subcellularLocation>
</comment>
<dbReference type="PANTHER" id="PTHR32182">
    <property type="entry name" value="DNA REPLICATION AND REPAIR PROTEIN RECF"/>
    <property type="match status" value="1"/>
</dbReference>
<dbReference type="AlphaFoldDB" id="A0A7Z0D191"/>
<evidence type="ECO:0000256" key="5">
    <source>
        <dbReference type="ARBA" id="ARBA00022705"/>
    </source>
</evidence>
<comment type="function">
    <text evidence="12 13 14">The RecF protein is involved in DNA metabolism; it is required for DNA replication and normal SOS inducibility. RecF binds preferentially to single-stranded, linear DNA. It also seems to bind ATP.</text>
</comment>
<dbReference type="InterPro" id="IPR027417">
    <property type="entry name" value="P-loop_NTPase"/>
</dbReference>
<evidence type="ECO:0000259" key="16">
    <source>
        <dbReference type="Pfam" id="PF02463"/>
    </source>
</evidence>
<dbReference type="RefSeq" id="WP_179426047.1">
    <property type="nucleotide sequence ID" value="NZ_JACBZP010000001.1"/>
</dbReference>
<evidence type="ECO:0000256" key="8">
    <source>
        <dbReference type="ARBA" id="ARBA00022840"/>
    </source>
</evidence>
<name>A0A7Z0D191_9MICO</name>
<keyword evidence="7 13" id="KW-0227">DNA damage</keyword>
<dbReference type="EMBL" id="JACBZP010000001">
    <property type="protein sequence ID" value="NYI66593.1"/>
    <property type="molecule type" value="Genomic_DNA"/>
</dbReference>
<evidence type="ECO:0000256" key="11">
    <source>
        <dbReference type="ARBA" id="ARBA00023236"/>
    </source>
</evidence>
<keyword evidence="9 13" id="KW-0238">DNA-binding</keyword>
<evidence type="ECO:0000256" key="13">
    <source>
        <dbReference type="HAMAP-Rule" id="MF_00365"/>
    </source>
</evidence>
<dbReference type="GO" id="GO:0000731">
    <property type="term" value="P:DNA synthesis involved in DNA repair"/>
    <property type="evidence" value="ECO:0007669"/>
    <property type="project" value="TreeGrafter"/>
</dbReference>
<dbReference type="InterPro" id="IPR042174">
    <property type="entry name" value="RecF_2"/>
</dbReference>
<proteinExistence type="inferred from homology"/>
<evidence type="ECO:0000256" key="9">
    <source>
        <dbReference type="ARBA" id="ARBA00023125"/>
    </source>
</evidence>
<dbReference type="GO" id="GO:0003697">
    <property type="term" value="F:single-stranded DNA binding"/>
    <property type="evidence" value="ECO:0007669"/>
    <property type="project" value="UniProtKB-UniRule"/>
</dbReference>
<evidence type="ECO:0000256" key="10">
    <source>
        <dbReference type="ARBA" id="ARBA00023204"/>
    </source>
</evidence>
<feature type="domain" description="RecF/RecN/SMC N-terminal" evidence="16">
    <location>
        <begin position="2"/>
        <end position="365"/>
    </location>
</feature>
<evidence type="ECO:0000256" key="15">
    <source>
        <dbReference type="SAM" id="MobiDB-lite"/>
    </source>
</evidence>
<keyword evidence="6 13" id="KW-0547">Nucleotide-binding</keyword>
<dbReference type="PROSITE" id="PS00618">
    <property type="entry name" value="RECF_2"/>
    <property type="match status" value="1"/>
</dbReference>
<evidence type="ECO:0000256" key="3">
    <source>
        <dbReference type="ARBA" id="ARBA00020170"/>
    </source>
</evidence>
<reference evidence="17 18" key="1">
    <citation type="submission" date="2020-07" db="EMBL/GenBank/DDBJ databases">
        <title>Sequencing the genomes of 1000 actinobacteria strains.</title>
        <authorList>
            <person name="Klenk H.-P."/>
        </authorList>
    </citation>
    <scope>NUCLEOTIDE SEQUENCE [LARGE SCALE GENOMIC DNA]</scope>
    <source>
        <strain evidence="17 18">DSM 26341</strain>
    </source>
</reference>
<dbReference type="Gene3D" id="1.20.1050.90">
    <property type="entry name" value="RecF/RecN/SMC, N-terminal domain"/>
    <property type="match status" value="1"/>
</dbReference>
<evidence type="ECO:0000256" key="1">
    <source>
        <dbReference type="ARBA" id="ARBA00004496"/>
    </source>
</evidence>
<dbReference type="CDD" id="cd03242">
    <property type="entry name" value="ABC_RecF"/>
    <property type="match status" value="1"/>
</dbReference>
<evidence type="ECO:0000313" key="18">
    <source>
        <dbReference type="Proteomes" id="UP000539111"/>
    </source>
</evidence>
<feature type="binding site" evidence="13">
    <location>
        <begin position="30"/>
        <end position="37"/>
    </location>
    <ligand>
        <name>ATP</name>
        <dbReference type="ChEBI" id="CHEBI:30616"/>
    </ligand>
</feature>
<protein>
    <recommendedName>
        <fullName evidence="3 13">DNA replication and repair protein RecF</fullName>
    </recommendedName>
</protein>
<dbReference type="SUPFAM" id="SSF52540">
    <property type="entry name" value="P-loop containing nucleoside triphosphate hydrolases"/>
    <property type="match status" value="1"/>
</dbReference>
<keyword evidence="11 13" id="KW-0742">SOS response</keyword>
<keyword evidence="18" id="KW-1185">Reference proteome</keyword>
<dbReference type="HAMAP" id="MF_00365">
    <property type="entry name" value="RecF"/>
    <property type="match status" value="1"/>
</dbReference>
<dbReference type="InterPro" id="IPR003395">
    <property type="entry name" value="RecF/RecN/SMC_N"/>
</dbReference>
<evidence type="ECO:0000256" key="2">
    <source>
        <dbReference type="ARBA" id="ARBA00008016"/>
    </source>
</evidence>
<dbReference type="GO" id="GO:0006260">
    <property type="term" value="P:DNA replication"/>
    <property type="evidence" value="ECO:0007669"/>
    <property type="project" value="UniProtKB-UniRule"/>
</dbReference>
<keyword evidence="4 13" id="KW-0963">Cytoplasm</keyword>
<dbReference type="GO" id="GO:0005524">
    <property type="term" value="F:ATP binding"/>
    <property type="evidence" value="ECO:0007669"/>
    <property type="project" value="UniProtKB-UniRule"/>
</dbReference>
<evidence type="ECO:0000256" key="7">
    <source>
        <dbReference type="ARBA" id="ARBA00022763"/>
    </source>
</evidence>
<evidence type="ECO:0000256" key="4">
    <source>
        <dbReference type="ARBA" id="ARBA00022490"/>
    </source>
</evidence>
<dbReference type="PANTHER" id="PTHR32182:SF0">
    <property type="entry name" value="DNA REPLICATION AND REPAIR PROTEIN RECF"/>
    <property type="match status" value="1"/>
</dbReference>
<feature type="region of interest" description="Disordered" evidence="15">
    <location>
        <begin position="213"/>
        <end position="252"/>
    </location>
</feature>
<evidence type="ECO:0000256" key="14">
    <source>
        <dbReference type="RuleBase" id="RU000578"/>
    </source>
</evidence>
<dbReference type="GO" id="GO:0005737">
    <property type="term" value="C:cytoplasm"/>
    <property type="evidence" value="ECO:0007669"/>
    <property type="project" value="UniProtKB-SubCell"/>
</dbReference>
<dbReference type="Gene3D" id="3.40.50.300">
    <property type="entry name" value="P-loop containing nucleotide triphosphate hydrolases"/>
    <property type="match status" value="1"/>
</dbReference>
<dbReference type="GO" id="GO:0006302">
    <property type="term" value="P:double-strand break repair"/>
    <property type="evidence" value="ECO:0007669"/>
    <property type="project" value="TreeGrafter"/>
</dbReference>
<organism evidence="17 18">
    <name type="scientific">Spelaeicoccus albus</name>
    <dbReference type="NCBI Taxonomy" id="1280376"/>
    <lineage>
        <taxon>Bacteria</taxon>
        <taxon>Bacillati</taxon>
        <taxon>Actinomycetota</taxon>
        <taxon>Actinomycetes</taxon>
        <taxon>Micrococcales</taxon>
        <taxon>Brevibacteriaceae</taxon>
        <taxon>Spelaeicoccus</taxon>
    </lineage>
</organism>
<comment type="similarity">
    <text evidence="2 13 14">Belongs to the RecF family.</text>
</comment>
<keyword evidence="8 13" id="KW-0067">ATP-binding</keyword>
<dbReference type="InterPro" id="IPR018078">
    <property type="entry name" value="DNA-binding_RecF_CS"/>
</dbReference>
<dbReference type="GO" id="GO:0009432">
    <property type="term" value="P:SOS response"/>
    <property type="evidence" value="ECO:0007669"/>
    <property type="project" value="UniProtKB-UniRule"/>
</dbReference>